<name>A0A5C7GWE3_9ROSI</name>
<comment type="caution">
    <text evidence="1">The sequence shown here is derived from an EMBL/GenBank/DDBJ whole genome shotgun (WGS) entry which is preliminary data.</text>
</comment>
<evidence type="ECO:0000313" key="1">
    <source>
        <dbReference type="EMBL" id="TXG49000.1"/>
    </source>
</evidence>
<dbReference type="Proteomes" id="UP000323000">
    <property type="component" value="Chromosome 12"/>
</dbReference>
<dbReference type="OrthoDB" id="2013913at2759"/>
<organism evidence="1 2">
    <name type="scientific">Acer yangbiense</name>
    <dbReference type="NCBI Taxonomy" id="1000413"/>
    <lineage>
        <taxon>Eukaryota</taxon>
        <taxon>Viridiplantae</taxon>
        <taxon>Streptophyta</taxon>
        <taxon>Embryophyta</taxon>
        <taxon>Tracheophyta</taxon>
        <taxon>Spermatophyta</taxon>
        <taxon>Magnoliopsida</taxon>
        <taxon>eudicotyledons</taxon>
        <taxon>Gunneridae</taxon>
        <taxon>Pentapetalae</taxon>
        <taxon>rosids</taxon>
        <taxon>malvids</taxon>
        <taxon>Sapindales</taxon>
        <taxon>Sapindaceae</taxon>
        <taxon>Hippocastanoideae</taxon>
        <taxon>Acereae</taxon>
        <taxon>Acer</taxon>
    </lineage>
</organism>
<accession>A0A5C7GWE3</accession>
<dbReference type="EMBL" id="VAHF01000012">
    <property type="protein sequence ID" value="TXG49000.1"/>
    <property type="molecule type" value="Genomic_DNA"/>
</dbReference>
<reference evidence="2" key="1">
    <citation type="journal article" date="2019" name="Gigascience">
        <title>De novo genome assembly of the endangered Acer yangbiense, a plant species with extremely small populations endemic to Yunnan Province, China.</title>
        <authorList>
            <person name="Yang J."/>
            <person name="Wariss H.M."/>
            <person name="Tao L."/>
            <person name="Zhang R."/>
            <person name="Yun Q."/>
            <person name="Hollingsworth P."/>
            <person name="Dao Z."/>
            <person name="Luo G."/>
            <person name="Guo H."/>
            <person name="Ma Y."/>
            <person name="Sun W."/>
        </authorList>
    </citation>
    <scope>NUCLEOTIDE SEQUENCE [LARGE SCALE GENOMIC DNA]</scope>
    <source>
        <strain evidence="2">cv. Malutang</strain>
    </source>
</reference>
<protein>
    <submittedName>
        <fullName evidence="1">Uncharacterized protein</fullName>
    </submittedName>
</protein>
<dbReference type="PANTHER" id="PTHR33919:SF9">
    <property type="entry name" value="RIBOSOME BIOGENESIS NEP1-LIKE PROTEIN"/>
    <property type="match status" value="1"/>
</dbReference>
<sequence length="197" mass="21799">MAFRGYWRSMVSRLGGGNGNRSFATSNAAANANHSYNKYAVTGEFAPVYMVLGMLTVALTIGTHTAKQQLVHCPNVSVSKKKRRSLSEVEDPDRAINSSDKFLNKSFLRKVANIQEHNRVLPDSGRPDPFTVFVTSFHHFSLLASPETAKVTASSRIKSQPLNNCQVQHSFANSTKYQPHSLEEDMSNSSTYLTILS</sequence>
<gene>
    <name evidence="1" type="ORF">EZV62_024875</name>
</gene>
<keyword evidence="2" id="KW-1185">Reference proteome</keyword>
<dbReference type="AlphaFoldDB" id="A0A5C7GWE3"/>
<dbReference type="PANTHER" id="PTHR33919">
    <property type="entry name" value="OS09G0127700 PROTEIN"/>
    <property type="match status" value="1"/>
</dbReference>
<proteinExistence type="predicted"/>
<evidence type="ECO:0000313" key="2">
    <source>
        <dbReference type="Proteomes" id="UP000323000"/>
    </source>
</evidence>